<keyword evidence="1" id="KW-0812">Transmembrane</keyword>
<gene>
    <name evidence="2" type="ORF">IIQ_05455</name>
</gene>
<sequence>MNNKIIILLILIYIGLASVYFLLSSRIKGTMYEDTKKLTILEQQEQELYVQITLEGKENNQVVKEKTLT</sequence>
<reference evidence="2 3" key="1">
    <citation type="submission" date="2012-12" db="EMBL/GenBank/DDBJ databases">
        <title>The Genome Sequence of Bacillus cereus VD118.</title>
        <authorList>
            <consortium name="The Broad Institute Genome Sequencing Platform"/>
            <consortium name="The Broad Institute Genome Sequencing Center for Infectious Disease"/>
            <person name="Feldgarden M."/>
            <person name="Van der Auwera G.A."/>
            <person name="Mahillon J."/>
            <person name="Duprez V."/>
            <person name="Timmery S."/>
            <person name="Mattelet C."/>
            <person name="Dierick K."/>
            <person name="Sun M."/>
            <person name="Yu Z."/>
            <person name="Zhu L."/>
            <person name="Hu X."/>
            <person name="Shank E.B."/>
            <person name="Swiecicka I."/>
            <person name="Hansen B.M."/>
            <person name="Andrup L."/>
            <person name="Walker B."/>
            <person name="Young S.K."/>
            <person name="Zeng Q."/>
            <person name="Gargeya S."/>
            <person name="Fitzgerald M."/>
            <person name="Haas B."/>
            <person name="Abouelleil A."/>
            <person name="Alvarado L."/>
            <person name="Arachchi H.M."/>
            <person name="Berlin A.M."/>
            <person name="Chapman S.B."/>
            <person name="Dewar J."/>
            <person name="Goldberg J."/>
            <person name="Griggs A."/>
            <person name="Gujja S."/>
            <person name="Hansen M."/>
            <person name="Howarth C."/>
            <person name="Imamovic A."/>
            <person name="Larimer J."/>
            <person name="McCowan C."/>
            <person name="Murphy C."/>
            <person name="Neiman D."/>
            <person name="Pearson M."/>
            <person name="Priest M."/>
            <person name="Roberts A."/>
            <person name="Saif S."/>
            <person name="Shea T."/>
            <person name="Sisk P."/>
            <person name="Sykes S."/>
            <person name="Wortman J."/>
            <person name="Nusbaum C."/>
            <person name="Birren B."/>
        </authorList>
    </citation>
    <scope>NUCLEOTIDE SEQUENCE [LARGE SCALE GENOMIC DNA]</scope>
    <source>
        <strain evidence="2 3">VD118</strain>
    </source>
</reference>
<dbReference type="PATRIC" id="fig|1053231.3.peg.599"/>
<name>R8QWY6_BACCE</name>
<proteinExistence type="predicted"/>
<evidence type="ECO:0000256" key="1">
    <source>
        <dbReference type="SAM" id="Phobius"/>
    </source>
</evidence>
<protein>
    <submittedName>
        <fullName evidence="2">Uncharacterized protein</fullName>
    </submittedName>
</protein>
<organism evidence="2 3">
    <name type="scientific">Bacillus cereus VD118</name>
    <dbReference type="NCBI Taxonomy" id="1053231"/>
    <lineage>
        <taxon>Bacteria</taxon>
        <taxon>Bacillati</taxon>
        <taxon>Bacillota</taxon>
        <taxon>Bacilli</taxon>
        <taxon>Bacillales</taxon>
        <taxon>Bacillaceae</taxon>
        <taxon>Bacillus</taxon>
        <taxon>Bacillus cereus group</taxon>
    </lineage>
</organism>
<dbReference type="Proteomes" id="UP000014019">
    <property type="component" value="Unassembled WGS sequence"/>
</dbReference>
<evidence type="ECO:0000313" key="3">
    <source>
        <dbReference type="Proteomes" id="UP000014019"/>
    </source>
</evidence>
<evidence type="ECO:0000313" key="2">
    <source>
        <dbReference type="EMBL" id="EOP75606.1"/>
    </source>
</evidence>
<dbReference type="EMBL" id="AHEZ01000017">
    <property type="protein sequence ID" value="EOP75606.1"/>
    <property type="molecule type" value="Genomic_DNA"/>
</dbReference>
<dbReference type="HOGENOM" id="CLU_2803394_0_0_9"/>
<feature type="transmembrane region" description="Helical" evidence="1">
    <location>
        <begin position="6"/>
        <end position="23"/>
    </location>
</feature>
<accession>R8QWY6</accession>
<comment type="caution">
    <text evidence="2">The sequence shown here is derived from an EMBL/GenBank/DDBJ whole genome shotgun (WGS) entry which is preliminary data.</text>
</comment>
<dbReference type="AlphaFoldDB" id="R8QWY6"/>
<keyword evidence="1" id="KW-1133">Transmembrane helix</keyword>
<keyword evidence="1" id="KW-0472">Membrane</keyword>